<keyword evidence="2" id="KW-1185">Reference proteome</keyword>
<reference evidence="1 2" key="1">
    <citation type="submission" date="2015-01" db="EMBL/GenBank/DDBJ databases">
        <title>Evolution of Trichinella species and genotypes.</title>
        <authorList>
            <person name="Korhonen P.K."/>
            <person name="Edoardo P."/>
            <person name="Giuseppe L.R."/>
            <person name="Gasser R.B."/>
        </authorList>
    </citation>
    <scope>NUCLEOTIDE SEQUENCE [LARGE SCALE GENOMIC DNA]</scope>
    <source>
        <strain evidence="1">ISS2496</strain>
    </source>
</reference>
<accession>A0A0V0YBC5</accession>
<organism evidence="1 2">
    <name type="scientific">Trichinella patagoniensis</name>
    <dbReference type="NCBI Taxonomy" id="990121"/>
    <lineage>
        <taxon>Eukaryota</taxon>
        <taxon>Metazoa</taxon>
        <taxon>Ecdysozoa</taxon>
        <taxon>Nematoda</taxon>
        <taxon>Enoplea</taxon>
        <taxon>Dorylaimia</taxon>
        <taxon>Trichinellida</taxon>
        <taxon>Trichinellidae</taxon>
        <taxon>Trichinella</taxon>
    </lineage>
</organism>
<evidence type="ECO:0000313" key="1">
    <source>
        <dbReference type="EMBL" id="KRX97461.1"/>
    </source>
</evidence>
<proteinExistence type="predicted"/>
<feature type="non-terminal residue" evidence="1">
    <location>
        <position position="33"/>
    </location>
</feature>
<evidence type="ECO:0000313" key="2">
    <source>
        <dbReference type="Proteomes" id="UP000054783"/>
    </source>
</evidence>
<dbReference type="EMBL" id="JYDQ01004399">
    <property type="protein sequence ID" value="KRX97461.1"/>
    <property type="molecule type" value="Genomic_DNA"/>
</dbReference>
<sequence>MPKKNQVVWRKFEAIHRDAKNGNLKYSGVVRSI</sequence>
<comment type="caution">
    <text evidence="1">The sequence shown here is derived from an EMBL/GenBank/DDBJ whole genome shotgun (WGS) entry which is preliminary data.</text>
</comment>
<dbReference type="AlphaFoldDB" id="A0A0V0YBC5"/>
<protein>
    <submittedName>
        <fullName evidence="1">Uncharacterized protein</fullName>
    </submittedName>
</protein>
<gene>
    <name evidence="1" type="ORF">T12_16110</name>
</gene>
<name>A0A0V0YBC5_9BILA</name>
<dbReference type="Proteomes" id="UP000054783">
    <property type="component" value="Unassembled WGS sequence"/>
</dbReference>